<sequence>MFAYRLLTSSRPFLNTVPARSSRTLLLVKTPTSLRVSSTTATAVRHYTSPVKAFIDVFKEQLKKNKDIQQNIKQLQDETGKMAESDTLKRAKEVFEKAKVCRAVVIFLHRQVWLLVIEHVFLVLFTFQEGTASTTHIGAEKFKQASETISKAASQVGETVSQTFKEASEAEFVKETQEKLKRAGETVSKAAEPLTKNPVVGKISESVKTVAQDSSGRYTGYVDKETRRKLRKKAASGDGPGNTTQGHHSRHVEADPNAGSSIVIHKDSAWKESWNNFKENNSFIQVPGLIPFSSFAGVFRAGKSYQESDNIFISYTRAFTDRVQDTFGSLFEESDQAQAIKALQLIDPRFNMESFMKEARGYIIPELLDAYLKSDFETLREWCSEAVSKDVAYSVLTGVAQAQMQENVVSDCKILDLRDVDLLTAKILDNDVPVLVLSFRTQEVILFRDGNTGMIKYGKEDHIEQVTYACVLTKHPDDVQNPITSGWRVMEMAKYDSRPTW</sequence>
<keyword evidence="7 10" id="KW-0811">Translocation</keyword>
<dbReference type="InterPro" id="IPR032710">
    <property type="entry name" value="NTF2-like_dom_sf"/>
</dbReference>
<dbReference type="PANTHER" id="PTHR10721">
    <property type="entry name" value="MITOCHONDRIAL IMPORT INNER MEMBRANE TRANSLOCASE SUBUNIT TIM44"/>
    <property type="match status" value="1"/>
</dbReference>
<dbReference type="EMBL" id="RBNI01000624">
    <property type="protein sequence ID" value="RUP51580.1"/>
    <property type="molecule type" value="Genomic_DNA"/>
</dbReference>
<comment type="caution">
    <text evidence="13">The sequence shown here is derived from an EMBL/GenBank/DDBJ whole genome shotgun (WGS) entry which is preliminary data.</text>
</comment>
<evidence type="ECO:0000256" key="4">
    <source>
        <dbReference type="ARBA" id="ARBA00022792"/>
    </source>
</evidence>
<name>A0A433DL46_9FUNG</name>
<dbReference type="Proteomes" id="UP000268093">
    <property type="component" value="Unassembled WGS sequence"/>
</dbReference>
<evidence type="ECO:0000256" key="11">
    <source>
        <dbReference type="SAM" id="MobiDB-lite"/>
    </source>
</evidence>
<dbReference type="AlphaFoldDB" id="A0A433DL46"/>
<evidence type="ECO:0000256" key="8">
    <source>
        <dbReference type="ARBA" id="ARBA00023128"/>
    </source>
</evidence>
<dbReference type="InterPro" id="IPR007379">
    <property type="entry name" value="Tim44-like_dom"/>
</dbReference>
<dbReference type="InterPro" id="IPR039544">
    <property type="entry name" value="Tim44-like"/>
</dbReference>
<evidence type="ECO:0000256" key="2">
    <source>
        <dbReference type="ARBA" id="ARBA00009597"/>
    </source>
</evidence>
<comment type="subcellular location">
    <subcellularLocation>
        <location evidence="1 10">Mitochondrion inner membrane</location>
    </subcellularLocation>
</comment>
<keyword evidence="4 10" id="KW-0999">Mitochondrion inner membrane</keyword>
<dbReference type="PIRSF" id="PIRSF037871">
    <property type="entry name" value="TIM44"/>
    <property type="match status" value="1"/>
</dbReference>
<evidence type="ECO:0000256" key="5">
    <source>
        <dbReference type="ARBA" id="ARBA00022927"/>
    </source>
</evidence>
<evidence type="ECO:0000256" key="9">
    <source>
        <dbReference type="ARBA" id="ARBA00023136"/>
    </source>
</evidence>
<comment type="similarity">
    <text evidence="2 10">Belongs to the Tim44 family.</text>
</comment>
<accession>A0A433DL46</accession>
<dbReference type="PANTHER" id="PTHR10721:SF1">
    <property type="entry name" value="MITOCHONDRIAL IMPORT INNER MEMBRANE TRANSLOCASE SUBUNIT TIM44"/>
    <property type="match status" value="1"/>
</dbReference>
<evidence type="ECO:0000256" key="10">
    <source>
        <dbReference type="PIRNR" id="PIRNR037871"/>
    </source>
</evidence>
<dbReference type="SUPFAM" id="SSF54427">
    <property type="entry name" value="NTF2-like"/>
    <property type="match status" value="1"/>
</dbReference>
<dbReference type="SMART" id="SM00978">
    <property type="entry name" value="Tim44"/>
    <property type="match status" value="1"/>
</dbReference>
<evidence type="ECO:0000313" key="13">
    <source>
        <dbReference type="EMBL" id="RUP51580.1"/>
    </source>
</evidence>
<keyword evidence="3 10" id="KW-0813">Transport</keyword>
<keyword evidence="6" id="KW-0809">Transit peptide</keyword>
<dbReference type="InterPro" id="IPR017303">
    <property type="entry name" value="Tim44"/>
</dbReference>
<dbReference type="GO" id="GO:0051087">
    <property type="term" value="F:protein-folding chaperone binding"/>
    <property type="evidence" value="ECO:0007669"/>
    <property type="project" value="InterPro"/>
</dbReference>
<evidence type="ECO:0000259" key="12">
    <source>
        <dbReference type="SMART" id="SM00978"/>
    </source>
</evidence>
<keyword evidence="9 10" id="KW-0472">Membrane</keyword>
<keyword evidence="14" id="KW-1185">Reference proteome</keyword>
<evidence type="ECO:0000313" key="14">
    <source>
        <dbReference type="Proteomes" id="UP000268093"/>
    </source>
</evidence>
<feature type="domain" description="Tim44-like" evidence="12">
    <location>
        <begin position="336"/>
        <end position="494"/>
    </location>
</feature>
<keyword evidence="8 10" id="KW-0496">Mitochondrion</keyword>
<gene>
    <name evidence="13" type="ORF">BC936DRAFT_147268</name>
</gene>
<organism evidence="13 14">
    <name type="scientific">Jimgerdemannia flammicorona</name>
    <dbReference type="NCBI Taxonomy" id="994334"/>
    <lineage>
        <taxon>Eukaryota</taxon>
        <taxon>Fungi</taxon>
        <taxon>Fungi incertae sedis</taxon>
        <taxon>Mucoromycota</taxon>
        <taxon>Mucoromycotina</taxon>
        <taxon>Endogonomycetes</taxon>
        <taxon>Endogonales</taxon>
        <taxon>Endogonaceae</taxon>
        <taxon>Jimgerdemannia</taxon>
    </lineage>
</organism>
<feature type="region of interest" description="Disordered" evidence="11">
    <location>
        <begin position="227"/>
        <end position="257"/>
    </location>
</feature>
<comment type="function">
    <text evidence="10">Essential component of the PAM complex, a complex required for the translocation of transit peptide-containing proteins from the inner membrane into the mitochondrial matrix in an ATP-dependent manner.</text>
</comment>
<dbReference type="OrthoDB" id="10265990at2759"/>
<evidence type="ECO:0000256" key="6">
    <source>
        <dbReference type="ARBA" id="ARBA00022946"/>
    </source>
</evidence>
<reference evidence="13 14" key="1">
    <citation type="journal article" date="2018" name="New Phytol.">
        <title>Phylogenomics of Endogonaceae and evolution of mycorrhizas within Mucoromycota.</title>
        <authorList>
            <person name="Chang Y."/>
            <person name="Desiro A."/>
            <person name="Na H."/>
            <person name="Sandor L."/>
            <person name="Lipzen A."/>
            <person name="Clum A."/>
            <person name="Barry K."/>
            <person name="Grigoriev I.V."/>
            <person name="Martin F.M."/>
            <person name="Stajich J.E."/>
            <person name="Smith M.E."/>
            <person name="Bonito G."/>
            <person name="Spatafora J.W."/>
        </authorList>
    </citation>
    <scope>NUCLEOTIDE SEQUENCE [LARGE SCALE GENOMIC DNA]</scope>
    <source>
        <strain evidence="13 14">GMNB39</strain>
    </source>
</reference>
<proteinExistence type="inferred from homology"/>
<dbReference type="Pfam" id="PF04280">
    <property type="entry name" value="Tim44"/>
    <property type="match status" value="1"/>
</dbReference>
<keyword evidence="5 10" id="KW-0653">Protein transport</keyword>
<evidence type="ECO:0000256" key="1">
    <source>
        <dbReference type="ARBA" id="ARBA00004273"/>
    </source>
</evidence>
<evidence type="ECO:0000256" key="3">
    <source>
        <dbReference type="ARBA" id="ARBA00022448"/>
    </source>
</evidence>
<dbReference type="Gene3D" id="3.10.450.240">
    <property type="match status" value="1"/>
</dbReference>
<protein>
    <recommendedName>
        <fullName evidence="10">Mitochondrial import inner membrane translocase subunit TIM44</fullName>
    </recommendedName>
</protein>
<dbReference type="GO" id="GO:0030150">
    <property type="term" value="P:protein import into mitochondrial matrix"/>
    <property type="evidence" value="ECO:0007669"/>
    <property type="project" value="InterPro"/>
</dbReference>
<evidence type="ECO:0000256" key="7">
    <source>
        <dbReference type="ARBA" id="ARBA00023010"/>
    </source>
</evidence>
<dbReference type="GO" id="GO:0005743">
    <property type="term" value="C:mitochondrial inner membrane"/>
    <property type="evidence" value="ECO:0007669"/>
    <property type="project" value="UniProtKB-SubCell"/>
</dbReference>